<keyword evidence="2" id="KW-1185">Reference proteome</keyword>
<proteinExistence type="predicted"/>
<evidence type="ECO:0000313" key="2">
    <source>
        <dbReference type="Proteomes" id="UP000799537"/>
    </source>
</evidence>
<reference evidence="1" key="1">
    <citation type="journal article" date="2020" name="Stud. Mycol.">
        <title>101 Dothideomycetes genomes: a test case for predicting lifestyles and emergence of pathogens.</title>
        <authorList>
            <person name="Haridas S."/>
            <person name="Albert R."/>
            <person name="Binder M."/>
            <person name="Bloem J."/>
            <person name="Labutti K."/>
            <person name="Salamov A."/>
            <person name="Andreopoulos B."/>
            <person name="Baker S."/>
            <person name="Barry K."/>
            <person name="Bills G."/>
            <person name="Bluhm B."/>
            <person name="Cannon C."/>
            <person name="Castanera R."/>
            <person name="Culley D."/>
            <person name="Daum C."/>
            <person name="Ezra D."/>
            <person name="Gonzalez J."/>
            <person name="Henrissat B."/>
            <person name="Kuo A."/>
            <person name="Liang C."/>
            <person name="Lipzen A."/>
            <person name="Lutzoni F."/>
            <person name="Magnuson J."/>
            <person name="Mondo S."/>
            <person name="Nolan M."/>
            <person name="Ohm R."/>
            <person name="Pangilinan J."/>
            <person name="Park H.-J."/>
            <person name="Ramirez L."/>
            <person name="Alfaro M."/>
            <person name="Sun H."/>
            <person name="Tritt A."/>
            <person name="Yoshinaga Y."/>
            <person name="Zwiers L.-H."/>
            <person name="Turgeon B."/>
            <person name="Goodwin S."/>
            <person name="Spatafora J."/>
            <person name="Crous P."/>
            <person name="Grigoriev I."/>
        </authorList>
    </citation>
    <scope>NUCLEOTIDE SEQUENCE</scope>
    <source>
        <strain evidence="1">ATCC 36951</strain>
    </source>
</reference>
<dbReference type="Proteomes" id="UP000799537">
    <property type="component" value="Unassembled WGS sequence"/>
</dbReference>
<dbReference type="EMBL" id="ML993588">
    <property type="protein sequence ID" value="KAF2169205.1"/>
    <property type="molecule type" value="Genomic_DNA"/>
</dbReference>
<dbReference type="RefSeq" id="XP_033670094.1">
    <property type="nucleotide sequence ID" value="XM_033812089.1"/>
</dbReference>
<accession>A0A6A6CQ26</accession>
<evidence type="ECO:0000313" key="1">
    <source>
        <dbReference type="EMBL" id="KAF2169205.1"/>
    </source>
</evidence>
<dbReference type="AlphaFoldDB" id="A0A6A6CQ26"/>
<sequence length="274" mass="30643">MNLSNPRDEDFARDDEAWLDRDAHAHLRSVDEGSEEAFDNPQAGDIVRFADLMRSRSLSGSWRSRQGCEGSVSGSVKIDCLMLAFLSPALAMLRCCMWRCCPGVEMEGQDASVFAHKRSKLRQLPEMAGLHMQTPANIFMTARRHVTMRDDLLHQIGALFASPTIDLFLVVISSCQDTTPQVYFVAPERQLQACYHQERKHIDVVLSGWKPVSIAVEMPLSELHNAGTWASAGRHSLFERDCQVHLLGVDMLETHLLESNNSLDLSIALHADGK</sequence>
<gene>
    <name evidence="1" type="ORF">M409DRAFT_52480</name>
</gene>
<name>A0A6A6CQ26_ZASCE</name>
<protein>
    <submittedName>
        <fullName evidence="1">Uncharacterized protein</fullName>
    </submittedName>
</protein>
<dbReference type="GeneID" id="54565361"/>
<organism evidence="1 2">
    <name type="scientific">Zasmidium cellare ATCC 36951</name>
    <dbReference type="NCBI Taxonomy" id="1080233"/>
    <lineage>
        <taxon>Eukaryota</taxon>
        <taxon>Fungi</taxon>
        <taxon>Dikarya</taxon>
        <taxon>Ascomycota</taxon>
        <taxon>Pezizomycotina</taxon>
        <taxon>Dothideomycetes</taxon>
        <taxon>Dothideomycetidae</taxon>
        <taxon>Mycosphaerellales</taxon>
        <taxon>Mycosphaerellaceae</taxon>
        <taxon>Zasmidium</taxon>
    </lineage>
</organism>